<dbReference type="EMBL" id="BEXD01001413">
    <property type="protein sequence ID" value="GBB93979.1"/>
    <property type="molecule type" value="Genomic_DNA"/>
</dbReference>
<organism evidence="1 2">
    <name type="scientific">Rhizophagus clarus</name>
    <dbReference type="NCBI Taxonomy" id="94130"/>
    <lineage>
        <taxon>Eukaryota</taxon>
        <taxon>Fungi</taxon>
        <taxon>Fungi incertae sedis</taxon>
        <taxon>Mucoromycota</taxon>
        <taxon>Glomeromycotina</taxon>
        <taxon>Glomeromycetes</taxon>
        <taxon>Glomerales</taxon>
        <taxon>Glomeraceae</taxon>
        <taxon>Rhizophagus</taxon>
    </lineage>
</organism>
<reference evidence="1 2" key="1">
    <citation type="submission" date="2017-11" db="EMBL/GenBank/DDBJ databases">
        <title>The genome of Rhizophagus clarus HR1 reveals common genetic basis of auxotrophy among arbuscular mycorrhizal fungi.</title>
        <authorList>
            <person name="Kobayashi Y."/>
        </authorList>
    </citation>
    <scope>NUCLEOTIDE SEQUENCE [LARGE SCALE GENOMIC DNA]</scope>
    <source>
        <strain evidence="1 2">HR1</strain>
    </source>
</reference>
<dbReference type="AlphaFoldDB" id="A0A2Z6R898"/>
<proteinExistence type="predicted"/>
<gene>
    <name evidence="1" type="ORF">RclHR1_02270003</name>
</gene>
<dbReference type="Proteomes" id="UP000247702">
    <property type="component" value="Unassembled WGS sequence"/>
</dbReference>
<accession>A0A2Z6R898</accession>
<evidence type="ECO:0000313" key="2">
    <source>
        <dbReference type="Proteomes" id="UP000247702"/>
    </source>
</evidence>
<comment type="caution">
    <text evidence="1">The sequence shown here is derived from an EMBL/GenBank/DDBJ whole genome shotgun (WGS) entry which is preliminary data.</text>
</comment>
<name>A0A2Z6R898_9GLOM</name>
<protein>
    <submittedName>
        <fullName evidence="1">Uncharacterized protein</fullName>
    </submittedName>
</protein>
<sequence length="83" mass="9727">MSPSPSDEELNNDINLNETEEVQRLLDQYNQYSNFTLGELMSAEEFILINDDNNYEEEEITDEKIVNIIKLNKTDLVEEEINL</sequence>
<keyword evidence="2" id="KW-1185">Reference proteome</keyword>
<evidence type="ECO:0000313" key="1">
    <source>
        <dbReference type="EMBL" id="GBB93979.1"/>
    </source>
</evidence>